<reference evidence="2 3" key="1">
    <citation type="submission" date="2019-09" db="EMBL/GenBank/DDBJ databases">
        <title>Genomes of Cryomorphaceae.</title>
        <authorList>
            <person name="Bowman J.P."/>
        </authorList>
    </citation>
    <scope>NUCLEOTIDE SEQUENCE [LARGE SCALE GENOMIC DNA]</scope>
    <source>
        <strain evidence="2 3">KCTC 52047</strain>
    </source>
</reference>
<comment type="caution">
    <text evidence="2">The sequence shown here is derived from an EMBL/GenBank/DDBJ whole genome shotgun (WGS) entry which is preliminary data.</text>
</comment>
<organism evidence="2 3">
    <name type="scientific">Salibacter halophilus</name>
    <dbReference type="NCBI Taxonomy" id="1803916"/>
    <lineage>
        <taxon>Bacteria</taxon>
        <taxon>Pseudomonadati</taxon>
        <taxon>Bacteroidota</taxon>
        <taxon>Flavobacteriia</taxon>
        <taxon>Flavobacteriales</taxon>
        <taxon>Salibacteraceae</taxon>
        <taxon>Salibacter</taxon>
    </lineage>
</organism>
<evidence type="ECO:0000256" key="1">
    <source>
        <dbReference type="SAM" id="SignalP"/>
    </source>
</evidence>
<dbReference type="RefSeq" id="WP_170265184.1">
    <property type="nucleotide sequence ID" value="NZ_WACR01000013.1"/>
</dbReference>
<dbReference type="EMBL" id="WACR01000013">
    <property type="protein sequence ID" value="KAB1062050.1"/>
    <property type="molecule type" value="Genomic_DNA"/>
</dbReference>
<dbReference type="Proteomes" id="UP000435357">
    <property type="component" value="Unassembled WGS sequence"/>
</dbReference>
<protein>
    <recommendedName>
        <fullName evidence="4">Lipoprotein</fullName>
    </recommendedName>
</protein>
<feature type="signal peptide" evidence="1">
    <location>
        <begin position="1"/>
        <end position="22"/>
    </location>
</feature>
<keyword evidence="1" id="KW-0732">Signal</keyword>
<sequence length="145" mass="16919">MNSKTYLSLPSLVLLFASCALLKPEEKRQCYRTLKDFAKEHWKFSNHDSVLAGTMRNEMVSKFVEKDGNIPNCCYKMSFPDIKRIFGTPHQIVYDGHKVKKFYYFTTLSCYPSLEESRYCEYFYFHFNDEGVCTDIGASGKQTSH</sequence>
<feature type="chain" id="PRO_5026896336" description="Lipoprotein" evidence="1">
    <location>
        <begin position="23"/>
        <end position="145"/>
    </location>
</feature>
<dbReference type="AlphaFoldDB" id="A0A6N6M3N6"/>
<evidence type="ECO:0000313" key="3">
    <source>
        <dbReference type="Proteomes" id="UP000435357"/>
    </source>
</evidence>
<accession>A0A6N6M3N6</accession>
<keyword evidence="3" id="KW-1185">Reference proteome</keyword>
<gene>
    <name evidence="2" type="ORF">F3059_13315</name>
</gene>
<dbReference type="PROSITE" id="PS51257">
    <property type="entry name" value="PROKAR_LIPOPROTEIN"/>
    <property type="match status" value="1"/>
</dbReference>
<proteinExistence type="predicted"/>
<name>A0A6N6M3N6_9FLAO</name>
<evidence type="ECO:0000313" key="2">
    <source>
        <dbReference type="EMBL" id="KAB1062050.1"/>
    </source>
</evidence>
<evidence type="ECO:0008006" key="4">
    <source>
        <dbReference type="Google" id="ProtNLM"/>
    </source>
</evidence>